<dbReference type="Proteomes" id="UP000887580">
    <property type="component" value="Unplaced"/>
</dbReference>
<organism evidence="1 2">
    <name type="scientific">Panagrolaimus sp. PS1159</name>
    <dbReference type="NCBI Taxonomy" id="55785"/>
    <lineage>
        <taxon>Eukaryota</taxon>
        <taxon>Metazoa</taxon>
        <taxon>Ecdysozoa</taxon>
        <taxon>Nematoda</taxon>
        <taxon>Chromadorea</taxon>
        <taxon>Rhabditida</taxon>
        <taxon>Tylenchina</taxon>
        <taxon>Panagrolaimomorpha</taxon>
        <taxon>Panagrolaimoidea</taxon>
        <taxon>Panagrolaimidae</taxon>
        <taxon>Panagrolaimus</taxon>
    </lineage>
</organism>
<name>A0AC35F5E3_9BILA</name>
<proteinExistence type="predicted"/>
<sequence>MGRARNGKSRSRIVKKQSHLQNHQSQNHDVSTLRNKKKFKGQNKNIIHKQNTRPFGRNRKRPADTLNWGSPIPVKIRALSPVCDENGTTLSKEQQEVFYRNKVNDFELKIPTLSNADTLPTKNILAIVSGLTEEEPTTSGETCNNVNGSNKVGYDIPLSTRTVPRRISPKLPQIPLEDFEGDAISDDDVICLPNIKRKKRNRRSSNKLRKPIPKPKPKSLPKIVDLIELSSDEEDDDSVICLDDSEKEFANLSITTERIQKTTVETSKKIVNDQVITESQHISETTTTVKTSVTQSSLLQHMGIDRYVRHYRRSFQPLASLPLQLHLDSLSFYTALHKKVTLRGPEYVGIPPLDINPSKTFRVLSYNVLCQATMQRTQYLYQKNLELHPEWFRWENRWRLLSTELQGLTSDIYCLQEVEKDKVANFYEPLMVGHKGWKSAYAWRGENDNGKDNCSDNKQHDGCAVFWNPVMFDLIEEFVVYLNHGVPNLDRPNVAQILRLHHKTTKIEIIVVNTHILFNPKRGDIKLYQLAVIFANIKRIRTKNQPIIFCGDFNLEPDSLLYNFITEGEIDCTKSHCHPSTMSGQKRKNSNGFPLNCFSVPEKSGVSNNCAFICDEGNMVDIQKLCHPFNFESVYGYATFEGNKVISTYHSDQGNPDFMFYSVKSKVSVDENTKDVVENDLFLHRRLSLPDGNTLEKFCDPFPNEFTGSDHIPLYAEFFLP</sequence>
<accession>A0AC35F5E3</accession>
<evidence type="ECO:0000313" key="2">
    <source>
        <dbReference type="WBParaSite" id="PS1159_v2.g13961.t1"/>
    </source>
</evidence>
<dbReference type="WBParaSite" id="PS1159_v2.g13961.t1">
    <property type="protein sequence ID" value="PS1159_v2.g13961.t1"/>
    <property type="gene ID" value="PS1159_v2.g13961"/>
</dbReference>
<reference evidence="2" key="1">
    <citation type="submission" date="2022-11" db="UniProtKB">
        <authorList>
            <consortium name="WormBaseParasite"/>
        </authorList>
    </citation>
    <scope>IDENTIFICATION</scope>
</reference>
<evidence type="ECO:0000313" key="1">
    <source>
        <dbReference type="Proteomes" id="UP000887580"/>
    </source>
</evidence>
<protein>
    <submittedName>
        <fullName evidence="2">Endonuclease/exonuclease/phosphatase domain-containing protein</fullName>
    </submittedName>
</protein>